<proteinExistence type="predicted"/>
<reference evidence="4" key="2">
    <citation type="submission" date="2025-08" db="UniProtKB">
        <authorList>
            <consortium name="RefSeq"/>
        </authorList>
    </citation>
    <scope>IDENTIFICATION</scope>
</reference>
<feature type="compositionally biased region" description="Low complexity" evidence="2">
    <location>
        <begin position="16"/>
        <end position="35"/>
    </location>
</feature>
<feature type="compositionally biased region" description="Polar residues" evidence="2">
    <location>
        <begin position="154"/>
        <end position="163"/>
    </location>
</feature>
<dbReference type="AlphaFoldDB" id="A0A1U8LMX9"/>
<protein>
    <submittedName>
        <fullName evidence="4">U-box domain-containing protein 9</fullName>
    </submittedName>
</protein>
<dbReference type="Gene3D" id="1.25.10.10">
    <property type="entry name" value="Leucine-rich Repeat Variant"/>
    <property type="match status" value="1"/>
</dbReference>
<feature type="compositionally biased region" description="Polar residues" evidence="2">
    <location>
        <begin position="237"/>
        <end position="246"/>
    </location>
</feature>
<dbReference type="OrthoDB" id="984284at2759"/>
<keyword evidence="1" id="KW-0833">Ubl conjugation pathway</keyword>
<dbReference type="GO" id="GO:0005737">
    <property type="term" value="C:cytoplasm"/>
    <property type="evidence" value="ECO:0000318"/>
    <property type="project" value="GO_Central"/>
</dbReference>
<reference evidence="3" key="1">
    <citation type="journal article" date="2020" name="Nat. Genet.">
        <title>Genomic diversifications of five Gossypium allopolyploid species and their impact on cotton improvement.</title>
        <authorList>
            <person name="Chen Z.J."/>
            <person name="Sreedasyam A."/>
            <person name="Ando A."/>
            <person name="Song Q."/>
            <person name="De Santiago L.M."/>
            <person name="Hulse-Kemp A.M."/>
            <person name="Ding M."/>
            <person name="Ye W."/>
            <person name="Kirkbride R.C."/>
            <person name="Jenkins J."/>
            <person name="Plott C."/>
            <person name="Lovell J."/>
            <person name="Lin Y.M."/>
            <person name="Vaughn R."/>
            <person name="Liu B."/>
            <person name="Simpson S."/>
            <person name="Scheffler B.E."/>
            <person name="Wen L."/>
            <person name="Saski C.A."/>
            <person name="Grover C.E."/>
            <person name="Hu G."/>
            <person name="Conover J.L."/>
            <person name="Carlson J.W."/>
            <person name="Shu S."/>
            <person name="Boston L.B."/>
            <person name="Williams M."/>
            <person name="Peterson D.G."/>
            <person name="McGee K."/>
            <person name="Jones D.C."/>
            <person name="Wendel J.F."/>
            <person name="Stelly D.M."/>
            <person name="Grimwood J."/>
            <person name="Schmutz J."/>
        </authorList>
    </citation>
    <scope>NUCLEOTIDE SEQUENCE [LARGE SCALE GENOMIC DNA]</scope>
    <source>
        <strain evidence="3">cv. TM-1</strain>
    </source>
</reference>
<organism evidence="3 4">
    <name type="scientific">Gossypium hirsutum</name>
    <name type="common">Upland cotton</name>
    <name type="synonym">Gossypium mexicanum</name>
    <dbReference type="NCBI Taxonomy" id="3635"/>
    <lineage>
        <taxon>Eukaryota</taxon>
        <taxon>Viridiplantae</taxon>
        <taxon>Streptophyta</taxon>
        <taxon>Embryophyta</taxon>
        <taxon>Tracheophyta</taxon>
        <taxon>Spermatophyta</taxon>
        <taxon>Magnoliopsida</taxon>
        <taxon>eudicotyledons</taxon>
        <taxon>Gunneridae</taxon>
        <taxon>Pentapetalae</taxon>
        <taxon>rosids</taxon>
        <taxon>malvids</taxon>
        <taxon>Malvales</taxon>
        <taxon>Malvaceae</taxon>
        <taxon>Malvoideae</taxon>
        <taxon>Gossypium</taxon>
    </lineage>
</organism>
<feature type="region of interest" description="Disordered" evidence="2">
    <location>
        <begin position="339"/>
        <end position="358"/>
    </location>
</feature>
<accession>A0A1U8LMX9</accession>
<dbReference type="GeneID" id="107929097"/>
<feature type="compositionally biased region" description="Polar residues" evidence="2">
    <location>
        <begin position="273"/>
        <end position="284"/>
    </location>
</feature>
<feature type="compositionally biased region" description="Low complexity" evidence="2">
    <location>
        <begin position="192"/>
        <end position="202"/>
    </location>
</feature>
<dbReference type="Proteomes" id="UP000818029">
    <property type="component" value="Chromosome D09"/>
</dbReference>
<evidence type="ECO:0000256" key="1">
    <source>
        <dbReference type="ARBA" id="ARBA00022786"/>
    </source>
</evidence>
<dbReference type="InterPro" id="IPR016024">
    <property type="entry name" value="ARM-type_fold"/>
</dbReference>
<dbReference type="InterPro" id="IPR011989">
    <property type="entry name" value="ARM-like"/>
</dbReference>
<dbReference type="RefSeq" id="XP_016715917.1">
    <property type="nucleotide sequence ID" value="XM_016860428.2"/>
</dbReference>
<feature type="compositionally biased region" description="Low complexity" evidence="2">
    <location>
        <begin position="56"/>
        <end position="71"/>
    </location>
</feature>
<dbReference type="PANTHER" id="PTHR23315">
    <property type="entry name" value="U BOX DOMAIN-CONTAINING"/>
    <property type="match status" value="1"/>
</dbReference>
<feature type="region of interest" description="Disordered" evidence="2">
    <location>
        <begin position="1"/>
        <end position="287"/>
    </location>
</feature>
<dbReference type="GO" id="GO:0005634">
    <property type="term" value="C:nucleus"/>
    <property type="evidence" value="ECO:0000318"/>
    <property type="project" value="GO_Central"/>
</dbReference>
<dbReference type="SUPFAM" id="SSF48371">
    <property type="entry name" value="ARM repeat"/>
    <property type="match status" value="1"/>
</dbReference>
<keyword evidence="3" id="KW-1185">Reference proteome</keyword>
<evidence type="ECO:0000256" key="2">
    <source>
        <dbReference type="SAM" id="MobiDB-lite"/>
    </source>
</evidence>
<dbReference type="PaxDb" id="3635-A0A1U8LMX9"/>
<evidence type="ECO:0000313" key="4">
    <source>
        <dbReference type="RefSeq" id="XP_016715917.1"/>
    </source>
</evidence>
<feature type="compositionally biased region" description="Polar residues" evidence="2">
    <location>
        <begin position="86"/>
        <end position="95"/>
    </location>
</feature>
<evidence type="ECO:0000313" key="3">
    <source>
        <dbReference type="Proteomes" id="UP000818029"/>
    </source>
</evidence>
<sequence>MAETDDSASAKRKEPSSMAETGESSAASGEEPSSMVETGESSLAKGKEPSSMAETGESPAASGEEPSSMAETGESSLAKEKEPSSMAETGESQAASGEEPSSIDETGESSLAKEKEPSSMAETGESPAASGGEPSSIDETGESSLAKKKEPSSMAETGESQAASGEEPSSIDETGESSLAKEKEPSSMAETGESPAASGEEPSSIDETGESSLAKDKEPSSIAETGESPAAAGEEPSSMTETGESSLTKEKEPSSMAETGKSSLAKGKDPSSMAETGDSSSSLTGEVRELKKELERVVRMILEEEDDDDNRIDTISESIRILSRLREMELNQPAVIGMDDDKGKAVLPPKQDDDSPMSSPSLVMGNPFVSVSNQALKWMKSNEAKLKSQEMMDASRVSANMYLERLCGSFSDKVRAARELSKLTKSQPAYRAIFAELPDSISRLLGPLLSEDYYDSELEQDLSYRVSKLKMKQDLMEIVLDISTDDNNKQHMAEHPSVIPLLDRTLYTGTMETTRTAAMTLVSLLSLESNKFIIGKSTIPAALLRFVDIEDAAAAILSLCTVHENIAKFNKLGAIKVMSQKIDEGILVDQLLAILAVLSSRQDVFFEFEDVDAFRRLVEHRRNISSQRAENTSSASAAIRCFTRR</sequence>
<gene>
    <name evidence="4" type="primary">LOC107929097</name>
</gene>
<name>A0A1U8LMX9_GOSHI</name>
<dbReference type="KEGG" id="ghi:107929097"/>
<dbReference type="PANTHER" id="PTHR23315:SF265">
    <property type="entry name" value="U-BOX DOMAIN-CONTAINING PROTEIN 46-RELATED"/>
    <property type="match status" value="1"/>
</dbReference>